<dbReference type="GO" id="GO:0009289">
    <property type="term" value="C:pilus"/>
    <property type="evidence" value="ECO:0007669"/>
    <property type="project" value="InterPro"/>
</dbReference>
<keyword evidence="1" id="KW-0732">Signal</keyword>
<feature type="chain" id="PRO_5014762628" evidence="1">
    <location>
        <begin position="25"/>
        <end position="192"/>
    </location>
</feature>
<dbReference type="GO" id="GO:0043709">
    <property type="term" value="P:cell adhesion involved in single-species biofilm formation"/>
    <property type="evidence" value="ECO:0007669"/>
    <property type="project" value="TreeGrafter"/>
</dbReference>
<dbReference type="PANTHER" id="PTHR33420:SF33">
    <property type="entry name" value="MINOR FIMBRIAL SUBUNIT"/>
    <property type="match status" value="1"/>
</dbReference>
<dbReference type="EMBL" id="PJZF01000005">
    <property type="protein sequence ID" value="PLR38824.1"/>
    <property type="molecule type" value="Genomic_DNA"/>
</dbReference>
<dbReference type="RefSeq" id="WP_101815763.1">
    <property type="nucleotide sequence ID" value="NZ_PJZF01000005.1"/>
</dbReference>
<feature type="domain" description="Fimbrial-type adhesion" evidence="2">
    <location>
        <begin position="32"/>
        <end position="191"/>
    </location>
</feature>
<reference evidence="3 4" key="1">
    <citation type="submission" date="2017-12" db="EMBL/GenBank/DDBJ databases">
        <title>Characterization of six clinical isolates of Enterochimera gen. nov., a novel genus of the Yersiniaciae family and the three species Enterochimera arupensis sp. nov., Enterochimera coloradensis sp. nov, and Enterochimera californica sp. nov.</title>
        <authorList>
            <person name="Rossi A."/>
            <person name="Fisher M."/>
        </authorList>
    </citation>
    <scope>NUCLEOTIDE SEQUENCE [LARGE SCALE GENOMIC DNA]</scope>
    <source>
        <strain evidence="4">2015-Iso6</strain>
    </source>
</reference>
<gene>
    <name evidence="3" type="ORF">CYR55_08820</name>
</gene>
<dbReference type="Pfam" id="PF00419">
    <property type="entry name" value="Fimbrial"/>
    <property type="match status" value="1"/>
</dbReference>
<name>A0A2N5EA78_9GAMM</name>
<dbReference type="SUPFAM" id="SSF49401">
    <property type="entry name" value="Bacterial adhesins"/>
    <property type="match status" value="1"/>
</dbReference>
<feature type="signal peptide" evidence="1">
    <location>
        <begin position="1"/>
        <end position="24"/>
    </location>
</feature>
<protein>
    <submittedName>
        <fullName evidence="3">Fimbrial protein</fullName>
    </submittedName>
</protein>
<organism evidence="3 4">
    <name type="scientific">Chimaeribacter californicus</name>
    <dbReference type="NCBI Taxonomy" id="2060067"/>
    <lineage>
        <taxon>Bacteria</taxon>
        <taxon>Pseudomonadati</taxon>
        <taxon>Pseudomonadota</taxon>
        <taxon>Gammaproteobacteria</taxon>
        <taxon>Enterobacterales</taxon>
        <taxon>Yersiniaceae</taxon>
        <taxon>Chimaeribacter</taxon>
    </lineage>
</organism>
<evidence type="ECO:0000256" key="1">
    <source>
        <dbReference type="SAM" id="SignalP"/>
    </source>
</evidence>
<dbReference type="AlphaFoldDB" id="A0A2N5EA78"/>
<evidence type="ECO:0000313" key="3">
    <source>
        <dbReference type="EMBL" id="PLR38824.1"/>
    </source>
</evidence>
<evidence type="ECO:0000313" key="4">
    <source>
        <dbReference type="Proteomes" id="UP000234240"/>
    </source>
</evidence>
<comment type="caution">
    <text evidence="3">The sequence shown here is derived from an EMBL/GenBank/DDBJ whole genome shotgun (WGS) entry which is preliminary data.</text>
</comment>
<dbReference type="InterPro" id="IPR050263">
    <property type="entry name" value="Bact_Fimbrial_Adh_Pro"/>
</dbReference>
<dbReference type="OrthoDB" id="6504695at2"/>
<accession>A0A2N5EA78</accession>
<evidence type="ECO:0000259" key="2">
    <source>
        <dbReference type="Pfam" id="PF00419"/>
    </source>
</evidence>
<dbReference type="Gene3D" id="2.60.40.1090">
    <property type="entry name" value="Fimbrial-type adhesion domain"/>
    <property type="match status" value="1"/>
</dbReference>
<dbReference type="InterPro" id="IPR008966">
    <property type="entry name" value="Adhesion_dom_sf"/>
</dbReference>
<proteinExistence type="predicted"/>
<sequence length="192" mass="19998">MKKIHRACRAVPLALLVTGGLAQAQDVEVVFKANIMETTCEMKITGGTGDGLNNTLKIGPGGKVGLDKLIAGNTDAAATFTLDIVGCPGSLKSLKTSVNGAASGYLATAIRNNVAVGEGGADYVGVSIARTSAPDKPFTINSLNDGERLVWTDAEIKQDKKVNLTARLTETQANRATTGQFSAMATFAFTYE</sequence>
<dbReference type="InterPro" id="IPR000259">
    <property type="entry name" value="Adhesion_dom_fimbrial"/>
</dbReference>
<keyword evidence="4" id="KW-1185">Reference proteome</keyword>
<dbReference type="InterPro" id="IPR036937">
    <property type="entry name" value="Adhesion_dom_fimbrial_sf"/>
</dbReference>
<dbReference type="Proteomes" id="UP000234240">
    <property type="component" value="Unassembled WGS sequence"/>
</dbReference>
<dbReference type="PANTHER" id="PTHR33420">
    <property type="entry name" value="FIMBRIAL SUBUNIT ELFA-RELATED"/>
    <property type="match status" value="1"/>
</dbReference>